<dbReference type="PANTHER" id="PTHR24221:SF654">
    <property type="entry name" value="ATP-BINDING CASSETTE SUB-FAMILY B MEMBER 6"/>
    <property type="match status" value="1"/>
</dbReference>
<feature type="transmembrane region" description="Helical" evidence="7">
    <location>
        <begin position="62"/>
        <end position="82"/>
    </location>
</feature>
<feature type="transmembrane region" description="Helical" evidence="7">
    <location>
        <begin position="135"/>
        <end position="158"/>
    </location>
</feature>
<dbReference type="SUPFAM" id="SSF90123">
    <property type="entry name" value="ABC transporter transmembrane region"/>
    <property type="match status" value="1"/>
</dbReference>
<dbReference type="PROSITE" id="PS50893">
    <property type="entry name" value="ABC_TRANSPORTER_2"/>
    <property type="match status" value="1"/>
</dbReference>
<keyword evidence="3" id="KW-0547">Nucleotide-binding</keyword>
<dbReference type="SUPFAM" id="SSF52540">
    <property type="entry name" value="P-loop containing nucleoside triphosphate hydrolases"/>
    <property type="match status" value="1"/>
</dbReference>
<evidence type="ECO:0000256" key="4">
    <source>
        <dbReference type="ARBA" id="ARBA00022840"/>
    </source>
</evidence>
<dbReference type="GO" id="GO:0005886">
    <property type="term" value="C:plasma membrane"/>
    <property type="evidence" value="ECO:0007669"/>
    <property type="project" value="UniProtKB-SubCell"/>
</dbReference>
<dbReference type="Pfam" id="PF00664">
    <property type="entry name" value="ABC_membrane"/>
    <property type="match status" value="1"/>
</dbReference>
<evidence type="ECO:0000313" key="10">
    <source>
        <dbReference type="EMBL" id="BBO93469.1"/>
    </source>
</evidence>
<evidence type="ECO:0000259" key="9">
    <source>
        <dbReference type="PROSITE" id="PS50929"/>
    </source>
</evidence>
<feature type="domain" description="ABC transmembrane type-1" evidence="9">
    <location>
        <begin position="26"/>
        <end position="308"/>
    </location>
</feature>
<dbReference type="GO" id="GO:0034040">
    <property type="term" value="F:ATPase-coupled lipid transmembrane transporter activity"/>
    <property type="evidence" value="ECO:0007669"/>
    <property type="project" value="TreeGrafter"/>
</dbReference>
<dbReference type="GO" id="GO:0005524">
    <property type="term" value="F:ATP binding"/>
    <property type="evidence" value="ECO:0007669"/>
    <property type="project" value="UniProtKB-KW"/>
</dbReference>
<proteinExistence type="predicted"/>
<comment type="subcellular location">
    <subcellularLocation>
        <location evidence="1">Cell membrane</location>
        <topology evidence="1">Multi-pass membrane protein</topology>
    </subcellularLocation>
</comment>
<dbReference type="GO" id="GO:0140359">
    <property type="term" value="F:ABC-type transporter activity"/>
    <property type="evidence" value="ECO:0007669"/>
    <property type="project" value="InterPro"/>
</dbReference>
<dbReference type="Gene3D" id="1.20.1560.10">
    <property type="entry name" value="ABC transporter type 1, transmembrane domain"/>
    <property type="match status" value="1"/>
</dbReference>
<dbReference type="InterPro" id="IPR027417">
    <property type="entry name" value="P-loop_NTPase"/>
</dbReference>
<evidence type="ECO:0000256" key="2">
    <source>
        <dbReference type="ARBA" id="ARBA00022692"/>
    </source>
</evidence>
<reference evidence="10 11" key="1">
    <citation type="submission" date="2019-11" db="EMBL/GenBank/DDBJ databases">
        <title>Comparative genomics of hydrocarbon-degrading Desulfosarcina strains.</title>
        <authorList>
            <person name="Watanabe M."/>
            <person name="Kojima H."/>
            <person name="Fukui M."/>
        </authorList>
    </citation>
    <scope>NUCLEOTIDE SEQUENCE [LARGE SCALE GENOMIC DNA]</scope>
    <source>
        <strain evidence="11">oXyS1</strain>
    </source>
</reference>
<dbReference type="InterPro" id="IPR011527">
    <property type="entry name" value="ABC1_TM_dom"/>
</dbReference>
<name>A0A5K8ALM8_9BACT</name>
<dbReference type="InterPro" id="IPR036640">
    <property type="entry name" value="ABC1_TM_sf"/>
</dbReference>
<feature type="transmembrane region" description="Helical" evidence="7">
    <location>
        <begin position="164"/>
        <end position="183"/>
    </location>
</feature>
<evidence type="ECO:0000256" key="3">
    <source>
        <dbReference type="ARBA" id="ARBA00022741"/>
    </source>
</evidence>
<sequence length="837" mass="93594">MPKARPPIVKRSLYSFVFEGNIKLQILLLIIILIMVALRVLPLEMQKRIVNHAIKLKKVDMLVLYSLIYLGAIVVASGLKMAANALQTYIGQRALANIRQALYHHIITLPLHFFRKTQPGMVVSALVTEIAPAGDFVGVALAGPVTSVLTLLAFAAYLFWLNPLLAAISMVTYPIVLFLVPLIQKHANEANKRRVDATREMSSIIGETITGIHEVQSNGAFSIENQRFDRIVEQLFRIRMVWNLYRFGVKVTNNFFNNLSPFVVFLLGGYLAMHGRLELGAMVAFLSAQERVAEPWKELLDNYQTFQDASIRYRRTMQRFDIQPDHALLPAGREPIELPGDIDIRGLNFITENGIQLLRDISLTLDQGEHLAVVGFSGSGKSTLAQCIGQLYRYTGGTVSIGGQEVAALSKSDMALTIGYVSQAPFIFDGTIADNLFYACKALQGTATVVGRQLPTRDDAIAMLHQTGIFVDVLGFGMNTVIPEGSEEQLVADLLRIRAKLQQDYGQALADVVEFYDEQQYLYYADIATNIVFGTPIRTDLGPDRRLDSPFFREFLEEADLTPHLIHLGINLLHPLIDILGSLPPQPVFFKQSPVDPSEMPHFNELYHQIRNKTIDELTDKERQAVVQLALRFTPGVHKLISLPPRLKALILRGRSLFRSKIESQENGVVAFYRMADYIHTQTILNNVFFGQIKTGKSSAQERINQSIIQLLIEEDLLETIVEAGMQFMVGSKGENLSGGQRQKLAIARALLKKPPVLIMDEATSALDNKSQARIQNLLQKRWKGKSTLISVVHRLDTIVEFDKVAVMKAGKIVEIGTYAELMQKKGHLYELEHGNA</sequence>
<evidence type="ECO:0000256" key="1">
    <source>
        <dbReference type="ARBA" id="ARBA00004651"/>
    </source>
</evidence>
<dbReference type="Gene3D" id="3.40.50.300">
    <property type="entry name" value="P-loop containing nucleotide triphosphate hydrolases"/>
    <property type="match status" value="2"/>
</dbReference>
<dbReference type="PROSITE" id="PS50929">
    <property type="entry name" value="ABC_TM1F"/>
    <property type="match status" value="1"/>
</dbReference>
<evidence type="ECO:0000313" key="11">
    <source>
        <dbReference type="Proteomes" id="UP000422108"/>
    </source>
</evidence>
<protein>
    <recommendedName>
        <fullName evidence="12">ABC transporter ATP-binding protein</fullName>
    </recommendedName>
</protein>
<dbReference type="Proteomes" id="UP000422108">
    <property type="component" value="Chromosome"/>
</dbReference>
<feature type="domain" description="ABC transporter" evidence="8">
    <location>
        <begin position="342"/>
        <end position="835"/>
    </location>
</feature>
<keyword evidence="5 7" id="KW-1133">Transmembrane helix</keyword>
<dbReference type="InterPro" id="IPR017871">
    <property type="entry name" value="ABC_transporter-like_CS"/>
</dbReference>
<keyword evidence="4" id="KW-0067">ATP-binding</keyword>
<evidence type="ECO:0000259" key="8">
    <source>
        <dbReference type="PROSITE" id="PS50893"/>
    </source>
</evidence>
<dbReference type="AlphaFoldDB" id="A0A5K8ALM8"/>
<dbReference type="InterPro" id="IPR003593">
    <property type="entry name" value="AAA+_ATPase"/>
</dbReference>
<dbReference type="CDD" id="cd07346">
    <property type="entry name" value="ABC_6TM_exporters"/>
    <property type="match status" value="1"/>
</dbReference>
<dbReference type="Pfam" id="PF00005">
    <property type="entry name" value="ABC_tran"/>
    <property type="match status" value="2"/>
</dbReference>
<organism evidence="10 11">
    <name type="scientific">Desulfosarcina ovata subsp. ovata</name>
    <dbReference type="NCBI Taxonomy" id="2752305"/>
    <lineage>
        <taxon>Bacteria</taxon>
        <taxon>Pseudomonadati</taxon>
        <taxon>Thermodesulfobacteriota</taxon>
        <taxon>Desulfobacteria</taxon>
        <taxon>Desulfobacterales</taxon>
        <taxon>Desulfosarcinaceae</taxon>
        <taxon>Desulfosarcina</taxon>
    </lineage>
</organism>
<dbReference type="InterPro" id="IPR003439">
    <property type="entry name" value="ABC_transporter-like_ATP-bd"/>
</dbReference>
<evidence type="ECO:0008006" key="12">
    <source>
        <dbReference type="Google" id="ProtNLM"/>
    </source>
</evidence>
<dbReference type="InterPro" id="IPR039421">
    <property type="entry name" value="Type_1_exporter"/>
</dbReference>
<dbReference type="GO" id="GO:0016887">
    <property type="term" value="F:ATP hydrolysis activity"/>
    <property type="evidence" value="ECO:0007669"/>
    <property type="project" value="InterPro"/>
</dbReference>
<dbReference type="SMART" id="SM00382">
    <property type="entry name" value="AAA"/>
    <property type="match status" value="1"/>
</dbReference>
<dbReference type="PANTHER" id="PTHR24221">
    <property type="entry name" value="ATP-BINDING CASSETTE SUB-FAMILY B"/>
    <property type="match status" value="1"/>
</dbReference>
<keyword evidence="2 7" id="KW-0812">Transmembrane</keyword>
<keyword evidence="6 7" id="KW-0472">Membrane</keyword>
<gene>
    <name evidence="10" type="ORF">DSCOOX_66490</name>
</gene>
<evidence type="ECO:0000256" key="5">
    <source>
        <dbReference type="ARBA" id="ARBA00022989"/>
    </source>
</evidence>
<evidence type="ECO:0000256" key="6">
    <source>
        <dbReference type="ARBA" id="ARBA00023136"/>
    </source>
</evidence>
<dbReference type="EMBL" id="AP021879">
    <property type="protein sequence ID" value="BBO93469.1"/>
    <property type="molecule type" value="Genomic_DNA"/>
</dbReference>
<feature type="transmembrane region" description="Helical" evidence="7">
    <location>
        <begin position="22"/>
        <end position="41"/>
    </location>
</feature>
<evidence type="ECO:0000256" key="7">
    <source>
        <dbReference type="SAM" id="Phobius"/>
    </source>
</evidence>
<accession>A0A5K8ALM8</accession>
<dbReference type="PROSITE" id="PS00211">
    <property type="entry name" value="ABC_TRANSPORTER_1"/>
    <property type="match status" value="1"/>
</dbReference>
<feature type="transmembrane region" description="Helical" evidence="7">
    <location>
        <begin position="255"/>
        <end position="273"/>
    </location>
</feature>
<dbReference type="RefSeq" id="WP_155314048.1">
    <property type="nucleotide sequence ID" value="NZ_AP021879.1"/>
</dbReference>
<keyword evidence="11" id="KW-1185">Reference proteome</keyword>